<dbReference type="InterPro" id="IPR001789">
    <property type="entry name" value="Sig_transdc_resp-reg_receiver"/>
</dbReference>
<organism evidence="8 9">
    <name type="scientific">Parabacteroides segnis</name>
    <dbReference type="NCBI Taxonomy" id="2763058"/>
    <lineage>
        <taxon>Bacteria</taxon>
        <taxon>Pseudomonadati</taxon>
        <taxon>Bacteroidota</taxon>
        <taxon>Bacteroidia</taxon>
        <taxon>Bacteroidales</taxon>
        <taxon>Tannerellaceae</taxon>
        <taxon>Parabacteroides</taxon>
    </lineage>
</organism>
<dbReference type="Gene3D" id="1.10.10.60">
    <property type="entry name" value="Homeodomain-like"/>
    <property type="match status" value="1"/>
</dbReference>
<dbReference type="InterPro" id="IPR025944">
    <property type="entry name" value="Sigma_54_int_dom_CS"/>
</dbReference>
<proteinExistence type="predicted"/>
<dbReference type="SUPFAM" id="SSF52172">
    <property type="entry name" value="CheY-like"/>
    <property type="match status" value="1"/>
</dbReference>
<dbReference type="Pfam" id="PF02954">
    <property type="entry name" value="HTH_8"/>
    <property type="match status" value="1"/>
</dbReference>
<feature type="domain" description="Response regulatory" evidence="7">
    <location>
        <begin position="5"/>
        <end position="124"/>
    </location>
</feature>
<evidence type="ECO:0000256" key="1">
    <source>
        <dbReference type="ARBA" id="ARBA00022741"/>
    </source>
</evidence>
<keyword evidence="3" id="KW-0805">Transcription regulation</keyword>
<dbReference type="Pfam" id="PF25601">
    <property type="entry name" value="AAA_lid_14"/>
    <property type="match status" value="1"/>
</dbReference>
<protein>
    <submittedName>
        <fullName evidence="8">Sigma-54-dependent Fis family transcriptional regulator</fullName>
    </submittedName>
</protein>
<accession>A0ABR7DWT8</accession>
<keyword evidence="5" id="KW-0597">Phosphoprotein</keyword>
<reference evidence="8 9" key="1">
    <citation type="submission" date="2020-08" db="EMBL/GenBank/DDBJ databases">
        <title>Genome public.</title>
        <authorList>
            <person name="Liu C."/>
            <person name="Sun Q."/>
        </authorList>
    </citation>
    <scope>NUCLEOTIDE SEQUENCE [LARGE SCALE GENOMIC DNA]</scope>
    <source>
        <strain evidence="8 9">BX2</strain>
    </source>
</reference>
<dbReference type="EMBL" id="JACOOI010000001">
    <property type="protein sequence ID" value="MBC5641616.1"/>
    <property type="molecule type" value="Genomic_DNA"/>
</dbReference>
<dbReference type="SUPFAM" id="SSF52540">
    <property type="entry name" value="P-loop containing nucleoside triphosphate hydrolases"/>
    <property type="match status" value="1"/>
</dbReference>
<dbReference type="CDD" id="cd00009">
    <property type="entry name" value="AAA"/>
    <property type="match status" value="1"/>
</dbReference>
<evidence type="ECO:0000256" key="3">
    <source>
        <dbReference type="ARBA" id="ARBA00023015"/>
    </source>
</evidence>
<keyword evidence="9" id="KW-1185">Reference proteome</keyword>
<dbReference type="InterPro" id="IPR027417">
    <property type="entry name" value="P-loop_NTPase"/>
</dbReference>
<dbReference type="InterPro" id="IPR011006">
    <property type="entry name" value="CheY-like_superfamily"/>
</dbReference>
<dbReference type="InterPro" id="IPR002078">
    <property type="entry name" value="Sigma_54_int"/>
</dbReference>
<evidence type="ECO:0000259" key="7">
    <source>
        <dbReference type="PROSITE" id="PS50110"/>
    </source>
</evidence>
<dbReference type="SUPFAM" id="SSF46689">
    <property type="entry name" value="Homeodomain-like"/>
    <property type="match status" value="1"/>
</dbReference>
<dbReference type="InterPro" id="IPR003593">
    <property type="entry name" value="AAA+_ATPase"/>
</dbReference>
<dbReference type="InterPro" id="IPR058031">
    <property type="entry name" value="AAA_lid_NorR"/>
</dbReference>
<feature type="modified residue" description="4-aspartylphosphate" evidence="5">
    <location>
        <position position="54"/>
    </location>
</feature>
<evidence type="ECO:0000313" key="9">
    <source>
        <dbReference type="Proteomes" id="UP000644010"/>
    </source>
</evidence>
<dbReference type="PRINTS" id="PR01590">
    <property type="entry name" value="HTHFIS"/>
</dbReference>
<sequence length="449" mass="50314">MQTGTVLIVDDNKSVLTSLELLLEDEFERVETASNPNSILSVLDTMPVDLVILDMNFSAGVNTGNEGLFWLRRIQEIAPELPVIMLTAYGDVELAVKALKSGAVDFILKPWDNEVLLEKIHAALQAVEREKVKQKTDRNRPDRPAEPAMIIGHSAVMMKLIKVVTKVAKTDANILITGENGTGKEMLAREIHRLSLRSRREMINVDMGAVSESLFESELFGHEKGAFTDARESRPGKFEAASGSTLFLDEIGNLPVGLQAKLLAALQNREVTRLGSNRKIPIDIRLIAATNRDLPELVKQSLFREDLYYRINTIQIEIPPLRNRREDIPLFIDYFLKKYTALYNQPGLTIHPQAAAKLERYNWPGNIRELQHTIEKAVILAEKNVIRAADLFIRPGKSVSFSDTPNLGEVERKTIEAAITQNDGNLTAAAEQLGVSRQTLYNKLKRFNL</sequence>
<keyword evidence="2" id="KW-0067">ATP-binding</keyword>
<dbReference type="Gene3D" id="1.10.8.60">
    <property type="match status" value="1"/>
</dbReference>
<dbReference type="SMART" id="SM00448">
    <property type="entry name" value="REC"/>
    <property type="match status" value="1"/>
</dbReference>
<dbReference type="PROSITE" id="PS00688">
    <property type="entry name" value="SIGMA54_INTERACT_3"/>
    <property type="match status" value="1"/>
</dbReference>
<dbReference type="Gene3D" id="3.40.50.300">
    <property type="entry name" value="P-loop containing nucleotide triphosphate hydrolases"/>
    <property type="match status" value="1"/>
</dbReference>
<dbReference type="PANTHER" id="PTHR32071">
    <property type="entry name" value="TRANSCRIPTIONAL REGULATORY PROTEIN"/>
    <property type="match status" value="1"/>
</dbReference>
<dbReference type="SMART" id="SM00382">
    <property type="entry name" value="AAA"/>
    <property type="match status" value="1"/>
</dbReference>
<name>A0ABR7DWT8_9BACT</name>
<feature type="domain" description="Sigma-54 factor interaction" evidence="6">
    <location>
        <begin position="150"/>
        <end position="379"/>
    </location>
</feature>
<dbReference type="InterPro" id="IPR002197">
    <property type="entry name" value="HTH_Fis"/>
</dbReference>
<dbReference type="Gene3D" id="3.40.50.2300">
    <property type="match status" value="1"/>
</dbReference>
<dbReference type="InterPro" id="IPR009057">
    <property type="entry name" value="Homeodomain-like_sf"/>
</dbReference>
<dbReference type="RefSeq" id="WP_128132725.1">
    <property type="nucleotide sequence ID" value="NZ_JACOOI010000001.1"/>
</dbReference>
<dbReference type="Pfam" id="PF00158">
    <property type="entry name" value="Sigma54_activat"/>
    <property type="match status" value="1"/>
</dbReference>
<dbReference type="PANTHER" id="PTHR32071:SF113">
    <property type="entry name" value="ALGINATE BIOSYNTHESIS TRANSCRIPTIONAL REGULATORY PROTEIN ALGB"/>
    <property type="match status" value="1"/>
</dbReference>
<evidence type="ECO:0000256" key="5">
    <source>
        <dbReference type="PROSITE-ProRule" id="PRU00169"/>
    </source>
</evidence>
<evidence type="ECO:0000256" key="4">
    <source>
        <dbReference type="ARBA" id="ARBA00023163"/>
    </source>
</evidence>
<dbReference type="PROSITE" id="PS50045">
    <property type="entry name" value="SIGMA54_INTERACT_4"/>
    <property type="match status" value="1"/>
</dbReference>
<keyword evidence="1" id="KW-0547">Nucleotide-binding</keyword>
<evidence type="ECO:0000313" key="8">
    <source>
        <dbReference type="EMBL" id="MBC5641616.1"/>
    </source>
</evidence>
<dbReference type="Proteomes" id="UP000644010">
    <property type="component" value="Unassembled WGS sequence"/>
</dbReference>
<evidence type="ECO:0000256" key="2">
    <source>
        <dbReference type="ARBA" id="ARBA00022840"/>
    </source>
</evidence>
<evidence type="ECO:0000259" key="6">
    <source>
        <dbReference type="PROSITE" id="PS50045"/>
    </source>
</evidence>
<dbReference type="Pfam" id="PF00072">
    <property type="entry name" value="Response_reg"/>
    <property type="match status" value="1"/>
</dbReference>
<dbReference type="PROSITE" id="PS50110">
    <property type="entry name" value="RESPONSE_REGULATORY"/>
    <property type="match status" value="1"/>
</dbReference>
<gene>
    <name evidence="8" type="ORF">H8S77_01760</name>
</gene>
<keyword evidence="4" id="KW-0804">Transcription</keyword>
<comment type="caution">
    <text evidence="8">The sequence shown here is derived from an EMBL/GenBank/DDBJ whole genome shotgun (WGS) entry which is preliminary data.</text>
</comment>